<keyword evidence="3 4" id="KW-0326">Glycosidase</keyword>
<dbReference type="InterPro" id="IPR001661">
    <property type="entry name" value="Glyco_hydro_37"/>
</dbReference>
<evidence type="ECO:0000256" key="1">
    <source>
        <dbReference type="ARBA" id="ARBA00005615"/>
    </source>
</evidence>
<keyword evidence="5" id="KW-0732">Signal</keyword>
<organism evidence="6 7">
    <name type="scientific">Platanthera zijinensis</name>
    <dbReference type="NCBI Taxonomy" id="2320716"/>
    <lineage>
        <taxon>Eukaryota</taxon>
        <taxon>Viridiplantae</taxon>
        <taxon>Streptophyta</taxon>
        <taxon>Embryophyta</taxon>
        <taxon>Tracheophyta</taxon>
        <taxon>Spermatophyta</taxon>
        <taxon>Magnoliopsida</taxon>
        <taxon>Liliopsida</taxon>
        <taxon>Asparagales</taxon>
        <taxon>Orchidaceae</taxon>
        <taxon>Orchidoideae</taxon>
        <taxon>Orchideae</taxon>
        <taxon>Orchidinae</taxon>
        <taxon>Platanthera</taxon>
    </lineage>
</organism>
<dbReference type="Pfam" id="PF01204">
    <property type="entry name" value="Trehalase"/>
    <property type="match status" value="1"/>
</dbReference>
<evidence type="ECO:0000256" key="5">
    <source>
        <dbReference type="SAM" id="SignalP"/>
    </source>
</evidence>
<dbReference type="SUPFAM" id="SSF48208">
    <property type="entry name" value="Six-hairpin glycosidases"/>
    <property type="match status" value="1"/>
</dbReference>
<dbReference type="PANTHER" id="PTHR23403:SF1">
    <property type="entry name" value="TREHALASE"/>
    <property type="match status" value="1"/>
</dbReference>
<comment type="similarity">
    <text evidence="1 4">Belongs to the glycosyl hydrolase 37 family.</text>
</comment>
<dbReference type="EC" id="3.2.1.28" evidence="4"/>
<gene>
    <name evidence="6" type="ORF">KSP39_PZI001454</name>
</gene>
<feature type="signal peptide" evidence="5">
    <location>
        <begin position="1"/>
        <end position="37"/>
    </location>
</feature>
<comment type="caution">
    <text evidence="6">The sequence shown here is derived from an EMBL/GenBank/DDBJ whole genome shotgun (WGS) entry which is preliminary data.</text>
</comment>
<dbReference type="PRINTS" id="PR00744">
    <property type="entry name" value="GLHYDRLASE37"/>
</dbReference>
<evidence type="ECO:0000256" key="2">
    <source>
        <dbReference type="ARBA" id="ARBA00022801"/>
    </source>
</evidence>
<reference evidence="6 7" key="1">
    <citation type="journal article" date="2022" name="Nat. Plants">
        <title>Genomes of leafy and leafless Platanthera orchids illuminate the evolution of mycoheterotrophy.</title>
        <authorList>
            <person name="Li M.H."/>
            <person name="Liu K.W."/>
            <person name="Li Z."/>
            <person name="Lu H.C."/>
            <person name="Ye Q.L."/>
            <person name="Zhang D."/>
            <person name="Wang J.Y."/>
            <person name="Li Y.F."/>
            <person name="Zhong Z.M."/>
            <person name="Liu X."/>
            <person name="Yu X."/>
            <person name="Liu D.K."/>
            <person name="Tu X.D."/>
            <person name="Liu B."/>
            <person name="Hao Y."/>
            <person name="Liao X.Y."/>
            <person name="Jiang Y.T."/>
            <person name="Sun W.H."/>
            <person name="Chen J."/>
            <person name="Chen Y.Q."/>
            <person name="Ai Y."/>
            <person name="Zhai J.W."/>
            <person name="Wu S.S."/>
            <person name="Zhou Z."/>
            <person name="Hsiao Y.Y."/>
            <person name="Wu W.L."/>
            <person name="Chen Y.Y."/>
            <person name="Lin Y.F."/>
            <person name="Hsu J.L."/>
            <person name="Li C.Y."/>
            <person name="Wang Z.W."/>
            <person name="Zhao X."/>
            <person name="Zhong W.Y."/>
            <person name="Ma X.K."/>
            <person name="Ma L."/>
            <person name="Huang J."/>
            <person name="Chen G.Z."/>
            <person name="Huang M.Z."/>
            <person name="Huang L."/>
            <person name="Peng D.H."/>
            <person name="Luo Y.B."/>
            <person name="Zou S.Q."/>
            <person name="Chen S.P."/>
            <person name="Lan S."/>
            <person name="Tsai W.C."/>
            <person name="Van de Peer Y."/>
            <person name="Liu Z.J."/>
        </authorList>
    </citation>
    <scope>NUCLEOTIDE SEQUENCE [LARGE SCALE GENOMIC DNA]</scope>
    <source>
        <strain evidence="6">Lor287</strain>
    </source>
</reference>
<dbReference type="GO" id="GO:0005993">
    <property type="term" value="P:trehalose catabolic process"/>
    <property type="evidence" value="ECO:0007669"/>
    <property type="project" value="TreeGrafter"/>
</dbReference>
<name>A0AAP0C4G6_9ASPA</name>
<dbReference type="InterPro" id="IPR008928">
    <property type="entry name" value="6-hairpin_glycosidase_sf"/>
</dbReference>
<dbReference type="Proteomes" id="UP001418222">
    <property type="component" value="Unassembled WGS sequence"/>
</dbReference>
<dbReference type="PROSITE" id="PS00928">
    <property type="entry name" value="TREHALASE_2"/>
    <property type="match status" value="1"/>
</dbReference>
<keyword evidence="2 4" id="KW-0378">Hydrolase</keyword>
<dbReference type="PANTHER" id="PTHR23403">
    <property type="entry name" value="TREHALASE"/>
    <property type="match status" value="1"/>
</dbReference>
<accession>A0AAP0C4G6</accession>
<evidence type="ECO:0000256" key="4">
    <source>
        <dbReference type="RuleBase" id="RU361180"/>
    </source>
</evidence>
<dbReference type="EMBL" id="JBBWWQ010000001">
    <property type="protein sequence ID" value="KAK8957772.1"/>
    <property type="molecule type" value="Genomic_DNA"/>
</dbReference>
<proteinExistence type="inferred from homology"/>
<evidence type="ECO:0000313" key="7">
    <source>
        <dbReference type="Proteomes" id="UP001418222"/>
    </source>
</evidence>
<dbReference type="InterPro" id="IPR018232">
    <property type="entry name" value="Glyco_hydro_37_CS"/>
</dbReference>
<dbReference type="AlphaFoldDB" id="A0AAP0C4G6"/>
<evidence type="ECO:0000256" key="3">
    <source>
        <dbReference type="ARBA" id="ARBA00023295"/>
    </source>
</evidence>
<comment type="catalytic activity">
    <reaction evidence="4">
        <text>alpha,alpha-trehalose + H2O = alpha-D-glucose + beta-D-glucose</text>
        <dbReference type="Rhea" id="RHEA:32675"/>
        <dbReference type="ChEBI" id="CHEBI:15377"/>
        <dbReference type="ChEBI" id="CHEBI:15903"/>
        <dbReference type="ChEBI" id="CHEBI:16551"/>
        <dbReference type="ChEBI" id="CHEBI:17925"/>
        <dbReference type="EC" id="3.2.1.28"/>
    </reaction>
</comment>
<dbReference type="GO" id="GO:0004555">
    <property type="term" value="F:alpha,alpha-trehalase activity"/>
    <property type="evidence" value="ECO:0007669"/>
    <property type="project" value="UniProtKB-EC"/>
</dbReference>
<feature type="chain" id="PRO_5042972149" description="Trehalase" evidence="5">
    <location>
        <begin position="38"/>
        <end position="599"/>
    </location>
</feature>
<evidence type="ECO:0000313" key="6">
    <source>
        <dbReference type="EMBL" id="KAK8957772.1"/>
    </source>
</evidence>
<dbReference type="InterPro" id="IPR012341">
    <property type="entry name" value="6hp_glycosidase-like_sf"/>
</dbReference>
<keyword evidence="7" id="KW-1185">Reference proteome</keyword>
<protein>
    <recommendedName>
        <fullName evidence="4">Trehalase</fullName>
        <ecNumber evidence="4">3.2.1.28</ecNumber>
    </recommendedName>
    <alternativeName>
        <fullName evidence="4">Alpha-trehalose glucohydrolase</fullName>
    </alternativeName>
</protein>
<dbReference type="Gene3D" id="1.50.10.10">
    <property type="match status" value="1"/>
</dbReference>
<sequence length="599" mass="67816">MTVAKHILPKMPSYRPNFHTFLLLFPLLFMSISASSAGGCCDGGPAEHSTPLVSFLQRIQTAALKTLGPKSFDPKFYVDLPLTRDLEITEAAFADLPRVHGVIPKHHLERFIDSYFGDVGGDLVYVEPKEFVPEPEGFLPEVKNSKVRVWALEIHSLWKNLSRRVSDDVKNRPERHTLLPLPEPMIIPGSRFREVYYWDSYWIIRGLLVSKMYDAAKEIVNNLAWLVDTYGHVLNGARAYYVNRSQPPLLSSMVMEIYSRTGDLTFVRKSLPSLLKEYSFWNTEIHKVIIRDLQGHEHSLSRYFAMWNTPRPESATIDEKSASKLPSASDKEHFYRQAASTAETGWDFSSRWMRNSSDITTLSTTLIIPVDLNAYLYKAELDIAFFAKEIGDDQTSESFSKASKARQFAMRSIFWNAEMNQWLDYWLSSGDCQGVHQFEAKNQNHNIFASNFIPMWNWRHVSGVHENSSTVERVLKSFQVSGLIQPAGIATSLLNSGQQWDYPNGWAPIEHMIVEGLSNSGSRAAGKLAEDIAVRWIRTNFATYNTTGAMHEKYGVNGCGIVGGGGEYKPQTGFGWSNGVVLALLEEFGWPVDREIECN</sequence>